<keyword evidence="9" id="KW-1185">Reference proteome</keyword>
<dbReference type="InterPro" id="IPR007267">
    <property type="entry name" value="GtrA_DPMS_TM"/>
</dbReference>
<feature type="domain" description="GtrA/DPMS transmembrane" evidence="7">
    <location>
        <begin position="10"/>
        <end position="125"/>
    </location>
</feature>
<dbReference type="Pfam" id="PF04138">
    <property type="entry name" value="GtrA_DPMS_TM"/>
    <property type="match status" value="1"/>
</dbReference>
<dbReference type="InterPro" id="IPR051401">
    <property type="entry name" value="GtrA_CellWall_Glycosyl"/>
</dbReference>
<feature type="transmembrane region" description="Helical" evidence="6">
    <location>
        <begin position="74"/>
        <end position="93"/>
    </location>
</feature>
<name>A0ABZ1CNY6_9PROT</name>
<gene>
    <name evidence="8" type="ORF">VA613_03970</name>
</gene>
<evidence type="ECO:0000313" key="9">
    <source>
        <dbReference type="Proteomes" id="UP001334732"/>
    </source>
</evidence>
<feature type="transmembrane region" description="Helical" evidence="6">
    <location>
        <begin position="9"/>
        <end position="30"/>
    </location>
</feature>
<evidence type="ECO:0000256" key="6">
    <source>
        <dbReference type="SAM" id="Phobius"/>
    </source>
</evidence>
<dbReference type="PANTHER" id="PTHR38459:SF1">
    <property type="entry name" value="PROPHAGE BACTOPRENOL-LINKED GLUCOSE TRANSLOCASE HOMOLOG"/>
    <property type="match status" value="1"/>
</dbReference>
<accession>A0ABZ1CNY6</accession>
<sequence length="130" mass="14112">MFLLRYRPITFILVGSAAAFVHLLTVVLLVEKLAIVPLVANVGGWLCAFAVSYGGHALLTFADHDAPLLQSASRFFLLSAAGFAINEAAYAILLHASRVPYYVLLAIILIGVAVATYLLSRHWAFARTRP</sequence>
<comment type="similarity">
    <text evidence="2">Belongs to the GtrA family.</text>
</comment>
<evidence type="ECO:0000256" key="2">
    <source>
        <dbReference type="ARBA" id="ARBA00009399"/>
    </source>
</evidence>
<dbReference type="PANTHER" id="PTHR38459">
    <property type="entry name" value="PROPHAGE BACTOPRENOL-LINKED GLUCOSE TRANSLOCASE HOMOLOG"/>
    <property type="match status" value="1"/>
</dbReference>
<protein>
    <submittedName>
        <fullName evidence="8">GtrA family protein</fullName>
    </submittedName>
</protein>
<evidence type="ECO:0000256" key="1">
    <source>
        <dbReference type="ARBA" id="ARBA00004141"/>
    </source>
</evidence>
<keyword evidence="4 6" id="KW-1133">Transmembrane helix</keyword>
<dbReference type="EMBL" id="CP141769">
    <property type="protein sequence ID" value="WRS40032.1"/>
    <property type="molecule type" value="Genomic_DNA"/>
</dbReference>
<evidence type="ECO:0000259" key="7">
    <source>
        <dbReference type="Pfam" id="PF04138"/>
    </source>
</evidence>
<feature type="transmembrane region" description="Helical" evidence="6">
    <location>
        <begin position="42"/>
        <end position="62"/>
    </location>
</feature>
<reference evidence="8 9" key="1">
    <citation type="submission" date="2023-12" db="EMBL/GenBank/DDBJ databases">
        <title>Thiobacillus sedimentum sp. nov., a chemolithoautotrophic sulfur-oxidizing bacterium isolated from freshwater sediment.</title>
        <authorList>
            <person name="Luo J."/>
            <person name="Dai C."/>
        </authorList>
    </citation>
    <scope>NUCLEOTIDE SEQUENCE [LARGE SCALE GENOMIC DNA]</scope>
    <source>
        <strain evidence="8 9">SCUT-2</strain>
    </source>
</reference>
<keyword evidence="3 6" id="KW-0812">Transmembrane</keyword>
<comment type="subcellular location">
    <subcellularLocation>
        <location evidence="1">Membrane</location>
        <topology evidence="1">Multi-pass membrane protein</topology>
    </subcellularLocation>
</comment>
<evidence type="ECO:0000256" key="3">
    <source>
        <dbReference type="ARBA" id="ARBA00022692"/>
    </source>
</evidence>
<feature type="transmembrane region" description="Helical" evidence="6">
    <location>
        <begin position="99"/>
        <end position="119"/>
    </location>
</feature>
<evidence type="ECO:0000256" key="5">
    <source>
        <dbReference type="ARBA" id="ARBA00023136"/>
    </source>
</evidence>
<keyword evidence="5 6" id="KW-0472">Membrane</keyword>
<organism evidence="8 9">
    <name type="scientific">Thiobacillus sedimenti</name>
    <dbReference type="NCBI Taxonomy" id="3110231"/>
    <lineage>
        <taxon>Bacteria</taxon>
        <taxon>Pseudomonadati</taxon>
        <taxon>Pseudomonadota</taxon>
        <taxon>Betaproteobacteria</taxon>
        <taxon>Nitrosomonadales</taxon>
        <taxon>Thiobacillaceae</taxon>
        <taxon>Thiobacillus</taxon>
    </lineage>
</organism>
<evidence type="ECO:0000256" key="4">
    <source>
        <dbReference type="ARBA" id="ARBA00022989"/>
    </source>
</evidence>
<dbReference type="RefSeq" id="WP_324780563.1">
    <property type="nucleotide sequence ID" value="NZ_CP141769.1"/>
</dbReference>
<proteinExistence type="inferred from homology"/>
<evidence type="ECO:0000313" key="8">
    <source>
        <dbReference type="EMBL" id="WRS40032.1"/>
    </source>
</evidence>
<dbReference type="Proteomes" id="UP001334732">
    <property type="component" value="Chromosome"/>
</dbReference>